<name>D8SFX1_SELML</name>
<proteinExistence type="predicted"/>
<gene>
    <name evidence="2" type="ORF">SELMODRAFT_421643</name>
</gene>
<evidence type="ECO:0000313" key="2">
    <source>
        <dbReference type="EMBL" id="EFJ16803.1"/>
    </source>
</evidence>
<dbReference type="InParanoid" id="D8SFX1"/>
<dbReference type="KEGG" id="smo:SELMODRAFT_421643"/>
<dbReference type="InterPro" id="IPR011009">
    <property type="entry name" value="Kinase-like_dom_sf"/>
</dbReference>
<dbReference type="SUPFAM" id="SSF56112">
    <property type="entry name" value="Protein kinase-like (PK-like)"/>
    <property type="match status" value="1"/>
</dbReference>
<evidence type="ECO:0008006" key="4">
    <source>
        <dbReference type="Google" id="ProtNLM"/>
    </source>
</evidence>
<reference evidence="2 3" key="1">
    <citation type="journal article" date="2011" name="Science">
        <title>The Selaginella genome identifies genetic changes associated with the evolution of vascular plants.</title>
        <authorList>
            <person name="Banks J.A."/>
            <person name="Nishiyama T."/>
            <person name="Hasebe M."/>
            <person name="Bowman J.L."/>
            <person name="Gribskov M."/>
            <person name="dePamphilis C."/>
            <person name="Albert V.A."/>
            <person name="Aono N."/>
            <person name="Aoyama T."/>
            <person name="Ambrose B.A."/>
            <person name="Ashton N.W."/>
            <person name="Axtell M.J."/>
            <person name="Barker E."/>
            <person name="Barker M.S."/>
            <person name="Bennetzen J.L."/>
            <person name="Bonawitz N.D."/>
            <person name="Chapple C."/>
            <person name="Cheng C."/>
            <person name="Correa L.G."/>
            <person name="Dacre M."/>
            <person name="DeBarry J."/>
            <person name="Dreyer I."/>
            <person name="Elias M."/>
            <person name="Engstrom E.M."/>
            <person name="Estelle M."/>
            <person name="Feng L."/>
            <person name="Finet C."/>
            <person name="Floyd S.K."/>
            <person name="Frommer W.B."/>
            <person name="Fujita T."/>
            <person name="Gramzow L."/>
            <person name="Gutensohn M."/>
            <person name="Harholt J."/>
            <person name="Hattori M."/>
            <person name="Heyl A."/>
            <person name="Hirai T."/>
            <person name="Hiwatashi Y."/>
            <person name="Ishikawa M."/>
            <person name="Iwata M."/>
            <person name="Karol K.G."/>
            <person name="Koehler B."/>
            <person name="Kolukisaoglu U."/>
            <person name="Kubo M."/>
            <person name="Kurata T."/>
            <person name="Lalonde S."/>
            <person name="Li K."/>
            <person name="Li Y."/>
            <person name="Litt A."/>
            <person name="Lyons E."/>
            <person name="Manning G."/>
            <person name="Maruyama T."/>
            <person name="Michael T.P."/>
            <person name="Mikami K."/>
            <person name="Miyazaki S."/>
            <person name="Morinaga S."/>
            <person name="Murata T."/>
            <person name="Mueller-Roeber B."/>
            <person name="Nelson D.R."/>
            <person name="Obara M."/>
            <person name="Oguri Y."/>
            <person name="Olmstead R.G."/>
            <person name="Onodera N."/>
            <person name="Petersen B.L."/>
            <person name="Pils B."/>
            <person name="Prigge M."/>
            <person name="Rensing S.A."/>
            <person name="Riano-Pachon D.M."/>
            <person name="Roberts A.W."/>
            <person name="Sato Y."/>
            <person name="Scheller H.V."/>
            <person name="Schulz B."/>
            <person name="Schulz C."/>
            <person name="Shakirov E.V."/>
            <person name="Shibagaki N."/>
            <person name="Shinohara N."/>
            <person name="Shippen D.E."/>
            <person name="Soerensen I."/>
            <person name="Sotooka R."/>
            <person name="Sugimoto N."/>
            <person name="Sugita M."/>
            <person name="Sumikawa N."/>
            <person name="Tanurdzic M."/>
            <person name="Theissen G."/>
            <person name="Ulvskov P."/>
            <person name="Wakazuki S."/>
            <person name="Weng J.K."/>
            <person name="Willats W.W."/>
            <person name="Wipf D."/>
            <person name="Wolf P.G."/>
            <person name="Yang L."/>
            <person name="Zimmer A.D."/>
            <person name="Zhu Q."/>
            <person name="Mitros T."/>
            <person name="Hellsten U."/>
            <person name="Loque D."/>
            <person name="Otillar R."/>
            <person name="Salamov A."/>
            <person name="Schmutz J."/>
            <person name="Shapiro H."/>
            <person name="Lindquist E."/>
            <person name="Lucas S."/>
            <person name="Rokhsar D."/>
            <person name="Grigoriev I.V."/>
        </authorList>
    </citation>
    <scope>NUCLEOTIDE SEQUENCE [LARGE SCALE GENOMIC DNA]</scope>
</reference>
<organism evidence="3">
    <name type="scientific">Selaginella moellendorffii</name>
    <name type="common">Spikemoss</name>
    <dbReference type="NCBI Taxonomy" id="88036"/>
    <lineage>
        <taxon>Eukaryota</taxon>
        <taxon>Viridiplantae</taxon>
        <taxon>Streptophyta</taxon>
        <taxon>Embryophyta</taxon>
        <taxon>Tracheophyta</taxon>
        <taxon>Lycopodiopsida</taxon>
        <taxon>Selaginellales</taxon>
        <taxon>Selaginellaceae</taxon>
        <taxon>Selaginella</taxon>
    </lineage>
</organism>
<keyword evidence="3" id="KW-1185">Reference proteome</keyword>
<dbReference type="AlphaFoldDB" id="D8SFX1"/>
<accession>D8SFX1</accession>
<dbReference type="HOGENOM" id="CLU_521171_0_0_1"/>
<dbReference type="Proteomes" id="UP000001514">
    <property type="component" value="Unassembled WGS sequence"/>
</dbReference>
<evidence type="ECO:0000256" key="1">
    <source>
        <dbReference type="SAM" id="MobiDB-lite"/>
    </source>
</evidence>
<sequence length="575" mass="64298">MATITCKGKALEFGSGCTLGAILQVLGRKFGESSESPPCVYSSSGKIFLAPDELVPDGDYTYIGNTSLLNPCCSPSSQGYNVVMARQMVPDPQVLSFMPATAVPPLPLQLMHKVFGRFISDLRGELPDPTMADYMHFNDLVTACSTFYDHESDLRTELRQIWRGYLEVNVADKMYTGSCNKHTTDLWTWDPLHDALVLLKEVKRGTSTSHTEPLMQAVTNYELNWNAARRGVKALMSDTCLPALIVQHIGQLLLVGGVITLPAGDGGGEKKDKICYQPLASAYLAPLHGHDVSLAMDGVRTCMAIKAAVARVITFYGNWGDRNCKKGPSSKRRELFRRRIPGLLHREAVKPGVRVDLACEHKRVYILKKPGEDCVIKYCQQDYGADVHRAWGEAGLAPKLLSLKQVWGGWLEVRMEWLPEEDGWKLLYGLPEADNLRDEVVSNLAKAHKVEVRKLKGGTTYGVHGDMRDSNVMVKMTNGQLEVRFIDFDWAKEEGLPGSLYPSFINHEGVNWSLGVGEGLRMLQEHDKYLLGRPQAKQIKVEEKENDDEDDDEDDDDEDDGDSDYMEPNRKKLRF</sequence>
<evidence type="ECO:0000313" key="3">
    <source>
        <dbReference type="Proteomes" id="UP000001514"/>
    </source>
</evidence>
<dbReference type="Gramene" id="EFJ16803">
    <property type="protein sequence ID" value="EFJ16803"/>
    <property type="gene ID" value="SELMODRAFT_421643"/>
</dbReference>
<dbReference type="EMBL" id="GL377617">
    <property type="protein sequence ID" value="EFJ16803.1"/>
    <property type="molecule type" value="Genomic_DNA"/>
</dbReference>
<feature type="region of interest" description="Disordered" evidence="1">
    <location>
        <begin position="533"/>
        <end position="575"/>
    </location>
</feature>
<dbReference type="STRING" id="88036.D8SFX1"/>
<protein>
    <recommendedName>
        <fullName evidence="4">Protein kinase domain-containing protein</fullName>
    </recommendedName>
</protein>
<feature type="compositionally biased region" description="Acidic residues" evidence="1">
    <location>
        <begin position="544"/>
        <end position="565"/>
    </location>
</feature>